<keyword evidence="3" id="KW-1185">Reference proteome</keyword>
<evidence type="ECO:0000313" key="3">
    <source>
        <dbReference type="Proteomes" id="UP001152562"/>
    </source>
</evidence>
<feature type="region of interest" description="Disordered" evidence="1">
    <location>
        <begin position="13"/>
        <end position="33"/>
    </location>
</feature>
<comment type="caution">
    <text evidence="2">The sequence shown here is derived from an EMBL/GenBank/DDBJ whole genome shotgun (WGS) entry which is preliminary data.</text>
</comment>
<accession>A0A9P0TIU4</accession>
<evidence type="ECO:0000313" key="2">
    <source>
        <dbReference type="EMBL" id="CAH4030023.1"/>
    </source>
</evidence>
<protein>
    <submittedName>
        <fullName evidence="2">Uncharacterized protein</fullName>
    </submittedName>
</protein>
<name>A0A9P0TIU4_PIEBR</name>
<feature type="region of interest" description="Disordered" evidence="1">
    <location>
        <begin position="183"/>
        <end position="203"/>
    </location>
</feature>
<dbReference type="Proteomes" id="UP001152562">
    <property type="component" value="Unassembled WGS sequence"/>
</dbReference>
<dbReference type="AlphaFoldDB" id="A0A9P0TIU4"/>
<proteinExistence type="predicted"/>
<sequence>MHIYITGQILKTKGDSHSVGYEDPEDHSNYNKGQRKTIHSLRGHYKEEIHRLLKCGSIDKKEKHIHVSDKSPQTEVNVATTRIENSSTNEILTTTENLREGPRTTANAVETEESKTDKKSINETKETTITPDNFVTRLLPVSEKLGVINDTSVNDITTPHLNTEYLTDTTLHLRRALDEEDPINNIDSETSSHSSEQNNHDTILDSTQKNFVFESLVIKNEPDGEISNRKHQFLDQSKDANFNNEETNDIRMPSNLNEEKFPINYYNPFTGPPPMKYALPIYPNVLKVQGNNLNQSNSISNDQIEKSLIVDGKSSNSSEYKAFNRIAEFNESDIDFLLNDSHITAEDLNRIASNPSKGFGVSEMDKSNLMLIEHPRVCFACSSTNNPTCWLPDMSTPAKYCRGGHNACVTKTYKHRVKEKTNETTRINFVPQ</sequence>
<reference evidence="2" key="1">
    <citation type="submission" date="2022-05" db="EMBL/GenBank/DDBJ databases">
        <authorList>
            <person name="Okamura Y."/>
        </authorList>
    </citation>
    <scope>NUCLEOTIDE SEQUENCE</scope>
</reference>
<evidence type="ECO:0000256" key="1">
    <source>
        <dbReference type="SAM" id="MobiDB-lite"/>
    </source>
</evidence>
<organism evidence="2 3">
    <name type="scientific">Pieris brassicae</name>
    <name type="common">White butterfly</name>
    <name type="synonym">Large white butterfly</name>
    <dbReference type="NCBI Taxonomy" id="7116"/>
    <lineage>
        <taxon>Eukaryota</taxon>
        <taxon>Metazoa</taxon>
        <taxon>Ecdysozoa</taxon>
        <taxon>Arthropoda</taxon>
        <taxon>Hexapoda</taxon>
        <taxon>Insecta</taxon>
        <taxon>Pterygota</taxon>
        <taxon>Neoptera</taxon>
        <taxon>Endopterygota</taxon>
        <taxon>Lepidoptera</taxon>
        <taxon>Glossata</taxon>
        <taxon>Ditrysia</taxon>
        <taxon>Papilionoidea</taxon>
        <taxon>Pieridae</taxon>
        <taxon>Pierinae</taxon>
        <taxon>Pieris</taxon>
    </lineage>
</organism>
<gene>
    <name evidence="2" type="ORF">PIBRA_LOCUS6706</name>
</gene>
<feature type="compositionally biased region" description="Polar residues" evidence="1">
    <location>
        <begin position="185"/>
        <end position="197"/>
    </location>
</feature>
<dbReference type="EMBL" id="CALOZG010000010">
    <property type="protein sequence ID" value="CAH4030023.1"/>
    <property type="molecule type" value="Genomic_DNA"/>
</dbReference>